<dbReference type="PANTHER" id="PTHR43861:SF1">
    <property type="entry name" value="TRANS-ACONITATE 2-METHYLTRANSFERASE"/>
    <property type="match status" value="1"/>
</dbReference>
<dbReference type="InterPro" id="IPR029063">
    <property type="entry name" value="SAM-dependent_MTases_sf"/>
</dbReference>
<dbReference type="Gene3D" id="2.20.130.10">
    <property type="entry name" value="CAC2371-like domains"/>
    <property type="match status" value="1"/>
</dbReference>
<organism evidence="4 5">
    <name type="scientific">Methanobacterium lacus (strain AL-21)</name>
    <dbReference type="NCBI Taxonomy" id="877455"/>
    <lineage>
        <taxon>Archaea</taxon>
        <taxon>Methanobacteriati</taxon>
        <taxon>Methanobacteriota</taxon>
        <taxon>Methanomada group</taxon>
        <taxon>Methanobacteria</taxon>
        <taxon>Methanobacteriales</taxon>
        <taxon>Methanobacteriaceae</taxon>
        <taxon>Methanobacterium</taxon>
    </lineage>
</organism>
<keyword evidence="1 4" id="KW-0489">Methyltransferase</keyword>
<evidence type="ECO:0000259" key="3">
    <source>
        <dbReference type="Pfam" id="PF13649"/>
    </source>
</evidence>
<dbReference type="EMBL" id="CP002551">
    <property type="protein sequence ID" value="ADZ10500.1"/>
    <property type="molecule type" value="Genomic_DNA"/>
</dbReference>
<proteinExistence type="predicted"/>
<dbReference type="GO" id="GO:0008168">
    <property type="term" value="F:methyltransferase activity"/>
    <property type="evidence" value="ECO:0007669"/>
    <property type="project" value="UniProtKB-KW"/>
</dbReference>
<dbReference type="AlphaFoldDB" id="F0TCW0"/>
<keyword evidence="2 4" id="KW-0808">Transferase</keyword>
<evidence type="ECO:0000313" key="5">
    <source>
        <dbReference type="Proteomes" id="UP000007490"/>
    </source>
</evidence>
<reference evidence="4 5" key="2">
    <citation type="journal article" date="2014" name="Int. J. Syst. Evol. Microbiol.">
        <title>Methanobacterium paludis sp. nov. and a novel strain of Methanobacterium lacus isolated from northern peatlands.</title>
        <authorList>
            <person name="Cadillo-Quiroz H."/>
            <person name="Brauer S.L."/>
            <person name="Goodson N."/>
            <person name="Yavitt J.B."/>
            <person name="Zinder S.H."/>
        </authorList>
    </citation>
    <scope>NUCLEOTIDE SEQUENCE [LARGE SCALE GENOMIC DNA]</scope>
    <source>
        <strain evidence="4 5">AL-21</strain>
    </source>
</reference>
<dbReference type="InterPro" id="IPR041698">
    <property type="entry name" value="Methyltransf_25"/>
</dbReference>
<reference evidence="5" key="1">
    <citation type="submission" date="2011-02" db="EMBL/GenBank/DDBJ databases">
        <title>Complete sequence of Methanobacterium sp. AL-21.</title>
        <authorList>
            <consortium name="US DOE Joint Genome Institute"/>
            <person name="Lucas S."/>
            <person name="Copeland A."/>
            <person name="Lapidus A."/>
            <person name="Cheng J.-F."/>
            <person name="Goodwin L."/>
            <person name="Pitluck S."/>
            <person name="Chertkov O."/>
            <person name="Detter J.C."/>
            <person name="Han C."/>
            <person name="Tapia R."/>
            <person name="Land M."/>
            <person name="Hauser L."/>
            <person name="Kyrpides N."/>
            <person name="Ivanova N."/>
            <person name="Mikhailova N."/>
            <person name="Pagani I."/>
            <person name="Cadillo-Quiroz H."/>
            <person name="Imachi H."/>
            <person name="Zinder S."/>
            <person name="Liu W."/>
            <person name="Woyke T."/>
        </authorList>
    </citation>
    <scope>NUCLEOTIDE SEQUENCE [LARGE SCALE GENOMIC DNA]</scope>
    <source>
        <strain evidence="5">AL-21</strain>
    </source>
</reference>
<dbReference type="STRING" id="877455.Metbo_2286"/>
<evidence type="ECO:0000313" key="4">
    <source>
        <dbReference type="EMBL" id="ADZ10500.1"/>
    </source>
</evidence>
<feature type="domain" description="Methyltransferase" evidence="3">
    <location>
        <begin position="46"/>
        <end position="135"/>
    </location>
</feature>
<dbReference type="eggNOG" id="arCOG01791">
    <property type="taxonomic scope" value="Archaea"/>
</dbReference>
<accession>F0TCW0</accession>
<dbReference type="SUPFAM" id="SSF53335">
    <property type="entry name" value="S-adenosyl-L-methionine-dependent methyltransferases"/>
    <property type="match status" value="1"/>
</dbReference>
<keyword evidence="5" id="KW-1185">Reference proteome</keyword>
<dbReference type="Proteomes" id="UP000007490">
    <property type="component" value="Chromosome"/>
</dbReference>
<dbReference type="KEGG" id="mel:Metbo_2286"/>
<dbReference type="PANTHER" id="PTHR43861">
    <property type="entry name" value="TRANS-ACONITATE 2-METHYLTRANSFERASE-RELATED"/>
    <property type="match status" value="1"/>
</dbReference>
<dbReference type="Pfam" id="PF13649">
    <property type="entry name" value="Methyltransf_25"/>
    <property type="match status" value="1"/>
</dbReference>
<dbReference type="CDD" id="cd02440">
    <property type="entry name" value="AdoMet_MTases"/>
    <property type="match status" value="1"/>
</dbReference>
<name>F0TCW0_METLA</name>
<gene>
    <name evidence="4" type="ordered locus">Metbo_2286</name>
</gene>
<dbReference type="RefSeq" id="WP_013645851.1">
    <property type="nucleotide sequence ID" value="NC_015216.1"/>
</dbReference>
<dbReference type="GO" id="GO:0032259">
    <property type="term" value="P:methylation"/>
    <property type="evidence" value="ECO:0007669"/>
    <property type="project" value="UniProtKB-KW"/>
</dbReference>
<dbReference type="Gene3D" id="3.40.50.150">
    <property type="entry name" value="Vaccinia Virus protein VP39"/>
    <property type="match status" value="1"/>
</dbReference>
<dbReference type="OrthoDB" id="1018at2157"/>
<sequence length="252" mass="29033">MTEEQLYKNFARYYDKIYKGMDYEGEVEFIKWAVHKHQPSSTNLLMDVACGTGTHAQKLTDNFKITGVDLSSQMLEIAREKVPNVNFIQGDMKNLNIGSKFDVITCIFSAIHYNRNLKELGDTIQNFYEHLNPRGILIFDLSLNKNNWIEGLVSVDTVVEEDLKIARICQSKLKDGIFNANFVFLVKDDGEFDFDIDQHELGVFEVEEVINLMENKKFETFVYAGFKSEEWTENSVERPVFVGVKNLRGVSL</sequence>
<evidence type="ECO:0000256" key="2">
    <source>
        <dbReference type="ARBA" id="ARBA00022679"/>
    </source>
</evidence>
<evidence type="ECO:0000256" key="1">
    <source>
        <dbReference type="ARBA" id="ARBA00022603"/>
    </source>
</evidence>
<dbReference type="GeneID" id="10278752"/>
<protein>
    <submittedName>
        <fullName evidence="4">Methyltransferase type 12</fullName>
    </submittedName>
</protein>
<dbReference type="HOGENOM" id="CLU_069129_2_0_2"/>